<name>A0ABQ8S8I0_PERAM</name>
<gene>
    <name evidence="8" type="ORF">ANN_22459</name>
</gene>
<dbReference type="Proteomes" id="UP001148838">
    <property type="component" value="Unassembled WGS sequence"/>
</dbReference>
<evidence type="ECO:0000256" key="2">
    <source>
        <dbReference type="ARBA" id="ARBA00016807"/>
    </source>
</evidence>
<evidence type="ECO:0000313" key="8">
    <source>
        <dbReference type="EMBL" id="KAJ4430247.1"/>
    </source>
</evidence>
<feature type="region of interest" description="Disordered" evidence="6">
    <location>
        <begin position="210"/>
        <end position="236"/>
    </location>
</feature>
<accession>A0ABQ8S8I0</accession>
<protein>
    <recommendedName>
        <fullName evidence="2">Regulatory protein zeste</fullName>
    </recommendedName>
</protein>
<reference evidence="8 9" key="1">
    <citation type="journal article" date="2022" name="Allergy">
        <title>Genome assembly and annotation of Periplaneta americana reveal a comprehensive cockroach allergen profile.</title>
        <authorList>
            <person name="Wang L."/>
            <person name="Xiong Q."/>
            <person name="Saelim N."/>
            <person name="Wang L."/>
            <person name="Nong W."/>
            <person name="Wan A.T."/>
            <person name="Shi M."/>
            <person name="Liu X."/>
            <person name="Cao Q."/>
            <person name="Hui J.H.L."/>
            <person name="Sookrung N."/>
            <person name="Leung T.F."/>
            <person name="Tungtrongchitr A."/>
            <person name="Tsui S.K.W."/>
        </authorList>
    </citation>
    <scope>NUCLEOTIDE SEQUENCE [LARGE SCALE GENOMIC DNA]</scope>
    <source>
        <strain evidence="8">PWHHKU_190912</strain>
    </source>
</reference>
<comment type="subunit">
    <text evidence="1">Self-associates forming complexes of several hundred monomers.</text>
</comment>
<organism evidence="8 9">
    <name type="scientific">Periplaneta americana</name>
    <name type="common">American cockroach</name>
    <name type="synonym">Blatta americana</name>
    <dbReference type="NCBI Taxonomy" id="6978"/>
    <lineage>
        <taxon>Eukaryota</taxon>
        <taxon>Metazoa</taxon>
        <taxon>Ecdysozoa</taxon>
        <taxon>Arthropoda</taxon>
        <taxon>Hexapoda</taxon>
        <taxon>Insecta</taxon>
        <taxon>Pterygota</taxon>
        <taxon>Neoptera</taxon>
        <taxon>Polyneoptera</taxon>
        <taxon>Dictyoptera</taxon>
        <taxon>Blattodea</taxon>
        <taxon>Blattoidea</taxon>
        <taxon>Blattidae</taxon>
        <taxon>Blattinae</taxon>
        <taxon>Periplaneta</taxon>
    </lineage>
</organism>
<keyword evidence="9" id="KW-1185">Reference proteome</keyword>
<evidence type="ECO:0000256" key="4">
    <source>
        <dbReference type="ARBA" id="ARBA00023163"/>
    </source>
</evidence>
<proteinExistence type="predicted"/>
<dbReference type="PANTHER" id="PTHR21411:SF0">
    <property type="entry name" value="REGULATORY PROTEIN ZESTE"/>
    <property type="match status" value="1"/>
</dbReference>
<sequence>MFSRCLVRYRFSYDFSWEGEVWSILHLDSLPINNGGANGNVSLTRAPNGNQLIHNTTTGIMAKRVSNFSKEEKTVLSDIIRNYDVVENKSYNSETLEKKKAAWRKITDVFNSSFPQNPPRDTNTLMGLWRTLKLQAKCSLDKKIKINKGTGGGPPGSPITTIEENVIVVLGDSAEPLENPYDDEGGYDEEIPMEETLTLDVPVLCLPELNDTAGVNPSPQTPRVKSNKRRSQEVDEADEVMREIHAKQLRVLELQERKALLEIYLVEKEILKKGYELPEWHTQN</sequence>
<evidence type="ECO:0000313" key="9">
    <source>
        <dbReference type="Proteomes" id="UP001148838"/>
    </source>
</evidence>
<keyword evidence="4" id="KW-0804">Transcription</keyword>
<dbReference type="InterPro" id="IPR028002">
    <property type="entry name" value="Myb_DNA-bind_5"/>
</dbReference>
<dbReference type="EMBL" id="JAJSOF020000033">
    <property type="protein sequence ID" value="KAJ4430247.1"/>
    <property type="molecule type" value="Genomic_DNA"/>
</dbReference>
<evidence type="ECO:0000256" key="1">
    <source>
        <dbReference type="ARBA" id="ARBA00011764"/>
    </source>
</evidence>
<dbReference type="PANTHER" id="PTHR21411">
    <property type="entry name" value="APONTIC"/>
    <property type="match status" value="1"/>
</dbReference>
<evidence type="ECO:0000256" key="5">
    <source>
        <dbReference type="ARBA" id="ARBA00025466"/>
    </source>
</evidence>
<keyword evidence="3" id="KW-0805">Transcription regulation</keyword>
<evidence type="ECO:0000256" key="3">
    <source>
        <dbReference type="ARBA" id="ARBA00023015"/>
    </source>
</evidence>
<dbReference type="Pfam" id="PF13873">
    <property type="entry name" value="Myb_DNA-bind_5"/>
    <property type="match status" value="1"/>
</dbReference>
<evidence type="ECO:0000259" key="7">
    <source>
        <dbReference type="Pfam" id="PF13873"/>
    </source>
</evidence>
<feature type="domain" description="Myb/SANT-like DNA-binding" evidence="7">
    <location>
        <begin position="64"/>
        <end position="138"/>
    </location>
</feature>
<feature type="compositionally biased region" description="Polar residues" evidence="6">
    <location>
        <begin position="213"/>
        <end position="224"/>
    </location>
</feature>
<evidence type="ECO:0000256" key="6">
    <source>
        <dbReference type="SAM" id="MobiDB-lite"/>
    </source>
</evidence>
<comment type="function">
    <text evidence="5">Involved in transvection phenomena (= synapsis-dependent gene expression), where the synaptic pairing of chromosomes carrying genes with which zeste interacts influences the expression of these genes. Zeste binds to DNA and stimulates transcription from a nearby promoter.</text>
</comment>
<comment type="caution">
    <text evidence="8">The sequence shown here is derived from an EMBL/GenBank/DDBJ whole genome shotgun (WGS) entry which is preliminary data.</text>
</comment>